<feature type="transmembrane region" description="Helical" evidence="1">
    <location>
        <begin position="305"/>
        <end position="326"/>
    </location>
</feature>
<dbReference type="PANTHER" id="PTHR23521">
    <property type="entry name" value="TRANSPORTER MFS SUPERFAMILY"/>
    <property type="match status" value="1"/>
</dbReference>
<dbReference type="PATRIC" id="fig|983917.3.peg.3877"/>
<proteinExistence type="predicted"/>
<feature type="transmembrane region" description="Helical" evidence="1">
    <location>
        <begin position="179"/>
        <end position="197"/>
    </location>
</feature>
<evidence type="ECO:0000313" key="3">
    <source>
        <dbReference type="Proteomes" id="UP000007883"/>
    </source>
</evidence>
<dbReference type="Gene3D" id="1.20.1250.20">
    <property type="entry name" value="MFS general substrate transporter like domains"/>
    <property type="match status" value="2"/>
</dbReference>
<accession>I0HWC8</accession>
<dbReference type="GO" id="GO:0005886">
    <property type="term" value="C:plasma membrane"/>
    <property type="evidence" value="ECO:0007669"/>
    <property type="project" value="TreeGrafter"/>
</dbReference>
<feature type="transmembrane region" description="Helical" evidence="1">
    <location>
        <begin position="113"/>
        <end position="132"/>
    </location>
</feature>
<keyword evidence="1" id="KW-0472">Membrane</keyword>
<feature type="transmembrane region" description="Helical" evidence="1">
    <location>
        <begin position="280"/>
        <end position="299"/>
    </location>
</feature>
<dbReference type="EMBL" id="AP012320">
    <property type="protein sequence ID" value="BAL97315.1"/>
    <property type="molecule type" value="Genomic_DNA"/>
</dbReference>
<dbReference type="KEGG" id="rge:RGE_39790"/>
<protein>
    <submittedName>
        <fullName evidence="2">Major facilitator superfamily MFS_1</fullName>
    </submittedName>
</protein>
<dbReference type="HOGENOM" id="CLU_035018_0_0_4"/>
<feature type="transmembrane region" description="Helical" evidence="1">
    <location>
        <begin position="371"/>
        <end position="388"/>
    </location>
</feature>
<sequence>MDREAHDELGPPGLAEPLNAAPAWRSVAALNAVSLLAQLGQYGLGAVLLPLALQARGAGAGAVGVVGSAFWLGMLAGLLSAGLLVRALGYRGTVLAGLLCSAAAFVATPALPHAVWALPSAAIGLGLGWRWIGNETWLYRLAPGHARGRIVGVHETLIGIASVAGPLIVAALGTLRADAFQVGAAACGAALLPLVLARPLAAHEAPADGAAAWRRVGTGAWLAGIGGWIEGALLAQLGVALAPQGLDGADTARLLTAMGAGGMLCQVPLGWCADRCGSRTAAWWCAGAAALATVALLVGPASTPVLAAAAFAIGGASAGLLTLGMVHAAEGQDAAEIAQRVRQVSLLYTALSACGPTAAGALIEASGRPAALWWLQAALVSVLVLLLARRR</sequence>
<dbReference type="PANTHER" id="PTHR23521:SF3">
    <property type="entry name" value="MFS TRANSPORTER"/>
    <property type="match status" value="1"/>
</dbReference>
<dbReference type="Proteomes" id="UP000007883">
    <property type="component" value="Chromosome"/>
</dbReference>
<dbReference type="eggNOG" id="COG0477">
    <property type="taxonomic scope" value="Bacteria"/>
</dbReference>
<feature type="transmembrane region" description="Helical" evidence="1">
    <location>
        <begin position="153"/>
        <end position="173"/>
    </location>
</feature>
<reference evidence="2 3" key="1">
    <citation type="journal article" date="2012" name="J. Bacteriol.">
        <title>Complete genome sequence of phototrophic betaproteobacterium Rubrivivax gelatinosus IL144.</title>
        <authorList>
            <person name="Nagashima S."/>
            <person name="Kamimura A."/>
            <person name="Shimizu T."/>
            <person name="Nakamura-isaki S."/>
            <person name="Aono E."/>
            <person name="Sakamoto K."/>
            <person name="Ichikawa N."/>
            <person name="Nakazawa H."/>
            <person name="Sekine M."/>
            <person name="Yamazaki S."/>
            <person name="Fujita N."/>
            <person name="Shimada K."/>
            <person name="Hanada S."/>
            <person name="Nagashima K.V.P."/>
        </authorList>
    </citation>
    <scope>NUCLEOTIDE SEQUENCE [LARGE SCALE GENOMIC DNA]</scope>
    <source>
        <strain evidence="3">NBRC 100245 / IL144</strain>
    </source>
</reference>
<name>I0HWC8_RUBGI</name>
<organism evidence="2 3">
    <name type="scientific">Rubrivivax gelatinosus (strain NBRC 100245 / IL144)</name>
    <dbReference type="NCBI Taxonomy" id="983917"/>
    <lineage>
        <taxon>Bacteria</taxon>
        <taxon>Pseudomonadati</taxon>
        <taxon>Pseudomonadota</taxon>
        <taxon>Betaproteobacteria</taxon>
        <taxon>Burkholderiales</taxon>
        <taxon>Sphaerotilaceae</taxon>
        <taxon>Rubrivivax</taxon>
    </lineage>
</organism>
<gene>
    <name evidence="2" type="ordered locus">RGE_39790</name>
</gene>
<feature type="transmembrane region" description="Helical" evidence="1">
    <location>
        <begin position="346"/>
        <end position="365"/>
    </location>
</feature>
<dbReference type="InterPro" id="IPR036259">
    <property type="entry name" value="MFS_trans_sf"/>
</dbReference>
<evidence type="ECO:0000256" key="1">
    <source>
        <dbReference type="SAM" id="Phobius"/>
    </source>
</evidence>
<dbReference type="AlphaFoldDB" id="I0HWC8"/>
<keyword evidence="3" id="KW-1185">Reference proteome</keyword>
<feature type="transmembrane region" description="Helical" evidence="1">
    <location>
        <begin position="218"/>
        <end position="242"/>
    </location>
</feature>
<feature type="transmembrane region" description="Helical" evidence="1">
    <location>
        <begin position="88"/>
        <end position="107"/>
    </location>
</feature>
<keyword evidence="1" id="KW-0812">Transmembrane</keyword>
<feature type="transmembrane region" description="Helical" evidence="1">
    <location>
        <begin position="254"/>
        <end position="273"/>
    </location>
</feature>
<dbReference type="SUPFAM" id="SSF103473">
    <property type="entry name" value="MFS general substrate transporter"/>
    <property type="match status" value="1"/>
</dbReference>
<evidence type="ECO:0000313" key="2">
    <source>
        <dbReference type="EMBL" id="BAL97315.1"/>
    </source>
</evidence>
<keyword evidence="1" id="KW-1133">Transmembrane helix</keyword>
<dbReference type="STRING" id="983917.RGE_39790"/>
<dbReference type="RefSeq" id="WP_014430165.1">
    <property type="nucleotide sequence ID" value="NC_017075.1"/>
</dbReference>
<feature type="transmembrane region" description="Helical" evidence="1">
    <location>
        <begin position="58"/>
        <end position="81"/>
    </location>
</feature>